<name>A0ACC0UCS9_9AGAM</name>
<keyword evidence="2" id="KW-1185">Reference proteome</keyword>
<comment type="caution">
    <text evidence="1">The sequence shown here is derived from an EMBL/GenBank/DDBJ whole genome shotgun (WGS) entry which is preliminary data.</text>
</comment>
<accession>A0ACC0UCS9</accession>
<dbReference type="EMBL" id="JAGFNK010000071">
    <property type="protein sequence ID" value="KAI9509145.1"/>
    <property type="molecule type" value="Genomic_DNA"/>
</dbReference>
<dbReference type="Proteomes" id="UP001207468">
    <property type="component" value="Unassembled WGS sequence"/>
</dbReference>
<proteinExistence type="predicted"/>
<organism evidence="1 2">
    <name type="scientific">Russula earlei</name>
    <dbReference type="NCBI Taxonomy" id="71964"/>
    <lineage>
        <taxon>Eukaryota</taxon>
        <taxon>Fungi</taxon>
        <taxon>Dikarya</taxon>
        <taxon>Basidiomycota</taxon>
        <taxon>Agaricomycotina</taxon>
        <taxon>Agaricomycetes</taxon>
        <taxon>Russulales</taxon>
        <taxon>Russulaceae</taxon>
        <taxon>Russula</taxon>
    </lineage>
</organism>
<gene>
    <name evidence="1" type="ORF">F5148DRAFT_802415</name>
</gene>
<sequence>MFKLFPPTLPVLIDGGLGSTLEDVFQIDTASSLWSSEALIKCPQSVIDTHLIFLRAGARLIETASYQGSFSTYARAGYSRDDARRLMRSSVTLAADARSRFAAEAHVPIDGIKIALSLAAYGASLSLPHEFDGHYPPPYGPQAYVYPPDPMSPNRNAFRADESAQEAQAEESLMAFHLERLRVYASDKETWRAVNALAFETVPLAREVRAIRRAIAALEGEIAPGERKPWWICAVYTGGQFPEERPGGGGERLGAKEVIAAYFDDPPTAATGGDRGIGHEGATRYAVPDAFGINCTAVTHVAGAVAAANDALAEMGASCSSGAKPWLVLKPNGGQTYDMDTRKWGWYGGEGRSQGEEWARKLGDIVRTATSKGVWGGVLVGGCCKTGEEELRILSRVLQEKESEVCGNDSR</sequence>
<evidence type="ECO:0000313" key="2">
    <source>
        <dbReference type="Proteomes" id="UP001207468"/>
    </source>
</evidence>
<protein>
    <submittedName>
        <fullName evidence="1">Homocysteine S-methyltransferase</fullName>
    </submittedName>
</protein>
<evidence type="ECO:0000313" key="1">
    <source>
        <dbReference type="EMBL" id="KAI9509145.1"/>
    </source>
</evidence>
<reference evidence="1" key="1">
    <citation type="submission" date="2021-03" db="EMBL/GenBank/DDBJ databases">
        <title>Evolutionary priming and transition to the ectomycorrhizal habit in an iconic lineage of mushroom-forming fungi: is preadaptation a requirement?</title>
        <authorList>
            <consortium name="DOE Joint Genome Institute"/>
            <person name="Looney B.P."/>
            <person name="Miyauchi S."/>
            <person name="Morin E."/>
            <person name="Drula E."/>
            <person name="Courty P.E."/>
            <person name="Chicoki N."/>
            <person name="Fauchery L."/>
            <person name="Kohler A."/>
            <person name="Kuo A."/>
            <person name="LaButti K."/>
            <person name="Pangilinan J."/>
            <person name="Lipzen A."/>
            <person name="Riley R."/>
            <person name="Andreopoulos W."/>
            <person name="He G."/>
            <person name="Johnson J."/>
            <person name="Barry K.W."/>
            <person name="Grigoriev I.V."/>
            <person name="Nagy L."/>
            <person name="Hibbett D."/>
            <person name="Henrissat B."/>
            <person name="Matheny P.B."/>
            <person name="Labbe J."/>
            <person name="Martin A.F."/>
        </authorList>
    </citation>
    <scope>NUCLEOTIDE SEQUENCE</scope>
    <source>
        <strain evidence="1">BPL698</strain>
    </source>
</reference>